<dbReference type="PANTHER" id="PTHR34365">
    <property type="entry name" value="ENOLASE (DUF1399)"/>
    <property type="match status" value="1"/>
</dbReference>
<evidence type="ECO:0000313" key="1">
    <source>
        <dbReference type="EMBL" id="EFJ51301.1"/>
    </source>
</evidence>
<organism evidence="2">
    <name type="scientific">Volvox carteri f. nagariensis</name>
    <dbReference type="NCBI Taxonomy" id="3068"/>
    <lineage>
        <taxon>Eukaryota</taxon>
        <taxon>Viridiplantae</taxon>
        <taxon>Chlorophyta</taxon>
        <taxon>core chlorophytes</taxon>
        <taxon>Chlorophyceae</taxon>
        <taxon>CS clade</taxon>
        <taxon>Chlamydomonadales</taxon>
        <taxon>Volvocaceae</taxon>
        <taxon>Volvox</taxon>
    </lineage>
</organism>
<dbReference type="GeneID" id="9620533"/>
<protein>
    <submittedName>
        <fullName evidence="1">Uncharacterized protein</fullName>
    </submittedName>
</protein>
<dbReference type="AlphaFoldDB" id="D8TMS3"/>
<name>D8TMS3_VOLCA</name>
<evidence type="ECO:0000313" key="2">
    <source>
        <dbReference type="Proteomes" id="UP000001058"/>
    </source>
</evidence>
<reference evidence="1 2" key="1">
    <citation type="journal article" date="2010" name="Science">
        <title>Genomic analysis of organismal complexity in the multicellular green alga Volvox carteri.</title>
        <authorList>
            <person name="Prochnik S.E."/>
            <person name="Umen J."/>
            <person name="Nedelcu A.M."/>
            <person name="Hallmann A."/>
            <person name="Miller S.M."/>
            <person name="Nishii I."/>
            <person name="Ferris P."/>
            <person name="Kuo A."/>
            <person name="Mitros T."/>
            <person name="Fritz-Laylin L.K."/>
            <person name="Hellsten U."/>
            <person name="Chapman J."/>
            <person name="Simakov O."/>
            <person name="Rensing S.A."/>
            <person name="Terry A."/>
            <person name="Pangilinan J."/>
            <person name="Kapitonov V."/>
            <person name="Jurka J."/>
            <person name="Salamov A."/>
            <person name="Shapiro H."/>
            <person name="Schmutz J."/>
            <person name="Grimwood J."/>
            <person name="Lindquist E."/>
            <person name="Lucas S."/>
            <person name="Grigoriev I.V."/>
            <person name="Schmitt R."/>
            <person name="Kirk D."/>
            <person name="Rokhsar D.S."/>
        </authorList>
    </citation>
    <scope>NUCLEOTIDE SEQUENCE [LARGE SCALE GENOMIC DNA]</scope>
    <source>
        <strain evidence="2">f. Nagariensis / Eve</strain>
    </source>
</reference>
<dbReference type="PANTHER" id="PTHR34365:SF7">
    <property type="entry name" value="GLYCINE-RICH DOMAIN-CONTAINING PROTEIN 1"/>
    <property type="match status" value="1"/>
</dbReference>
<sequence length="510" mass="57154">MGCIPVRVGNCGEHQQLPPDLYLQATSMGRFSRMLRTWLRPHFLDPNFQGQAQERYIRFLELHRQHPEVTLVPTADIALMWHTHLGMSKEYAEACEKLFGAEAAPWRPDYLDLGDPAKLAGMYSETAQLYQEKYGEPYDGPDTAWLADSVPYPLVTSANPLAYALRVFDDNPQQAEQQTAIGLACRAAGLPAPQPGAPVVRSGAHALYLTWLAARRAEAAYDSLTCNGCCMTRNKTVHMQTLRDVNSALVSVAYFLELPDIDTHPYLLAITAGDKKWSPSPLAAPAVAAFKPSDPAHYLRGRESYLLQGLPLLLAATKRPPPTTAEISVQEPTSYESEPPLWQILKPEDMRTTAGDVCTSAWMVSANSGVGVMKHAFQTRRHRHEGCSLSGPCDYYSVADLTFVMKICTFYLHLILLCSFQELTLPDRFHTGVSQPFFRFKIQEENSTRRLEQNRRGSKNNEWHMLSAGAFTSALRCITWKSHLGRCITHYLPPDHYLQKDFAAPEVNNI</sequence>
<dbReference type="RefSeq" id="XP_002947768.1">
    <property type="nucleotide sequence ID" value="XM_002947722.1"/>
</dbReference>
<dbReference type="Proteomes" id="UP000001058">
    <property type="component" value="Unassembled WGS sequence"/>
</dbReference>
<dbReference type="Pfam" id="PF07173">
    <property type="entry name" value="GRDP-like"/>
    <property type="match status" value="1"/>
</dbReference>
<dbReference type="InterPro" id="IPR009836">
    <property type="entry name" value="GRDP-like"/>
</dbReference>
<dbReference type="InParanoid" id="D8TMS3"/>
<proteinExistence type="predicted"/>
<dbReference type="KEGG" id="vcn:VOLCADRAFT_87985"/>
<dbReference type="STRING" id="3068.D8TMS3"/>
<keyword evidence="2" id="KW-1185">Reference proteome</keyword>
<dbReference type="eggNOG" id="ENOG502RYJ5">
    <property type="taxonomic scope" value="Eukaryota"/>
</dbReference>
<gene>
    <name evidence="1" type="ORF">VOLCADRAFT_87985</name>
</gene>
<dbReference type="OrthoDB" id="2684236at2759"/>
<accession>D8TMS3</accession>
<dbReference type="EMBL" id="GL378328">
    <property type="protein sequence ID" value="EFJ51301.1"/>
    <property type="molecule type" value="Genomic_DNA"/>
</dbReference>